<feature type="compositionally biased region" description="Polar residues" evidence="1">
    <location>
        <begin position="9"/>
        <end position="25"/>
    </location>
</feature>
<dbReference type="AlphaFoldDB" id="A0A6G1X4H3"/>
<accession>A0A6G1X4H3</accession>
<dbReference type="EMBL" id="WJNH01000003">
    <property type="protein sequence ID" value="MRG85805.1"/>
    <property type="molecule type" value="Genomic_DNA"/>
</dbReference>
<sequence length="64" mass="7292">MGVKKKNQIETNAPKNKELSVQTSDVENDYQETFPGDSVEEHKRIESANKQLGADEIKQQFNNL</sequence>
<comment type="caution">
    <text evidence="2">The sequence shown here is derived from an EMBL/GenBank/DDBJ whole genome shotgun (WGS) entry which is preliminary data.</text>
</comment>
<dbReference type="RefSeq" id="WP_153727749.1">
    <property type="nucleotide sequence ID" value="NZ_WJNH01000003.1"/>
</dbReference>
<dbReference type="Proteomes" id="UP000480185">
    <property type="component" value="Unassembled WGS sequence"/>
</dbReference>
<evidence type="ECO:0000313" key="3">
    <source>
        <dbReference type="Proteomes" id="UP000480185"/>
    </source>
</evidence>
<feature type="region of interest" description="Disordered" evidence="1">
    <location>
        <begin position="1"/>
        <end position="35"/>
    </location>
</feature>
<name>A0A6G1X4H3_9BACI</name>
<evidence type="ECO:0000313" key="2">
    <source>
        <dbReference type="EMBL" id="MRG85805.1"/>
    </source>
</evidence>
<organism evidence="2 3">
    <name type="scientific">Salinibacillus xinjiangensis</name>
    <dbReference type="NCBI Taxonomy" id="1229268"/>
    <lineage>
        <taxon>Bacteria</taxon>
        <taxon>Bacillati</taxon>
        <taxon>Bacillota</taxon>
        <taxon>Bacilli</taxon>
        <taxon>Bacillales</taxon>
        <taxon>Bacillaceae</taxon>
        <taxon>Salinibacillus</taxon>
    </lineage>
</organism>
<evidence type="ECO:0000256" key="1">
    <source>
        <dbReference type="SAM" id="MobiDB-lite"/>
    </source>
</evidence>
<protein>
    <recommendedName>
        <fullName evidence="4">DUF4025 domain-containing protein</fullName>
    </recommendedName>
</protein>
<reference evidence="2 3" key="1">
    <citation type="submission" date="2019-11" db="EMBL/GenBank/DDBJ databases">
        <authorList>
            <person name="Li J."/>
        </authorList>
    </citation>
    <scope>NUCLEOTIDE SEQUENCE [LARGE SCALE GENOMIC DNA]</scope>
    <source>
        <strain evidence="2 3">J4</strain>
    </source>
</reference>
<gene>
    <name evidence="2" type="ORF">GH754_05580</name>
</gene>
<keyword evidence="3" id="KW-1185">Reference proteome</keyword>
<dbReference type="OrthoDB" id="2970389at2"/>
<evidence type="ECO:0008006" key="4">
    <source>
        <dbReference type="Google" id="ProtNLM"/>
    </source>
</evidence>
<proteinExistence type="predicted"/>